<dbReference type="SUPFAM" id="SSF53955">
    <property type="entry name" value="Lysozyme-like"/>
    <property type="match status" value="1"/>
</dbReference>
<dbReference type="InterPro" id="IPR036950">
    <property type="entry name" value="PBP_transglycosylase"/>
</dbReference>
<keyword evidence="9 12" id="KW-1133">Transmembrane helix</keyword>
<keyword evidence="6 12" id="KW-0812">Transmembrane</keyword>
<keyword evidence="8 12" id="KW-0573">Peptidoglycan synthesis</keyword>
<feature type="region of interest" description="Disordered" evidence="13">
    <location>
        <begin position="224"/>
        <end position="256"/>
    </location>
</feature>
<evidence type="ECO:0000259" key="14">
    <source>
        <dbReference type="Pfam" id="PF00912"/>
    </source>
</evidence>
<evidence type="ECO:0000256" key="6">
    <source>
        <dbReference type="ARBA" id="ARBA00022692"/>
    </source>
</evidence>
<dbReference type="InterPro" id="IPR023346">
    <property type="entry name" value="Lysozyme-like_dom_sf"/>
</dbReference>
<reference evidence="15 16" key="1">
    <citation type="journal article" date="2022" name="Res Sq">
        <title>Evolution of multicellular longitudinally dividing oral cavity symbionts (Neisseriaceae).</title>
        <authorList>
            <person name="Nyongesa S."/>
            <person name="Weber P."/>
            <person name="Bernet E."/>
            <person name="Pullido F."/>
            <person name="Nieckarz M."/>
            <person name="Delaby M."/>
            <person name="Nieves C."/>
            <person name="Viehboeck T."/>
            <person name="Krause N."/>
            <person name="Rivera-Millot A."/>
            <person name="Nakamura A."/>
            <person name="Vischer N."/>
            <person name="VanNieuwenhze M."/>
            <person name="Brun Y."/>
            <person name="Cava F."/>
            <person name="Bulgheresi S."/>
            <person name="Veyrier F."/>
        </authorList>
    </citation>
    <scope>NUCLEOTIDE SEQUENCE [LARGE SCALE GENOMIC DNA]</scope>
    <source>
        <strain evidence="15 16">SN4</strain>
    </source>
</reference>
<sequence>MFKSLKNVMACLLGLVLVFQCYAYGSILFWRSFAPPTTSFMFTRSLEYRDEPVKYQWVSYGNISNNLKQAVIASEDAAFTNHDGFDWRGIENAMKRNQRAGEIKAGGSTISQQLSKNLFLWEGKSYVRKAEEAAITLMMEATTDKERIFEIYLNVIEWGPNVFGAEEAARFHFDKSADSLSKQQAAKLAAMIPRPRYYSDNPKDRNLRGKTNIILRRMGASALPDSDPMFQLPNLNKLTQPQEEAAPKHHRRHHKE</sequence>
<comment type="function">
    <text evidence="12">Peptidoglycan polymerase that catalyzes glycan chain elongation from lipid-linked precursors.</text>
</comment>
<keyword evidence="10 12" id="KW-0472">Membrane</keyword>
<dbReference type="InterPro" id="IPR011812">
    <property type="entry name" value="Pep_trsgly"/>
</dbReference>
<evidence type="ECO:0000256" key="3">
    <source>
        <dbReference type="ARBA" id="ARBA00022519"/>
    </source>
</evidence>
<gene>
    <name evidence="12 15" type="primary">mtgA</name>
    <name evidence="15" type="ORF">LVJ82_15740</name>
</gene>
<keyword evidence="11 12" id="KW-0961">Cell wall biogenesis/degradation</keyword>
<dbReference type="EMBL" id="CP091511">
    <property type="protein sequence ID" value="UOO88889.1"/>
    <property type="molecule type" value="Genomic_DNA"/>
</dbReference>
<evidence type="ECO:0000256" key="1">
    <source>
        <dbReference type="ARBA" id="ARBA00004377"/>
    </source>
</evidence>
<dbReference type="RefSeq" id="WP_058357429.1">
    <property type="nucleotide sequence ID" value="NZ_CABKVG010000010.1"/>
</dbReference>
<keyword evidence="2 12" id="KW-1003">Cell membrane</keyword>
<evidence type="ECO:0000256" key="13">
    <source>
        <dbReference type="SAM" id="MobiDB-lite"/>
    </source>
</evidence>
<evidence type="ECO:0000256" key="5">
    <source>
        <dbReference type="ARBA" id="ARBA00022679"/>
    </source>
</evidence>
<dbReference type="InterPro" id="IPR001264">
    <property type="entry name" value="Glyco_trans_51"/>
</dbReference>
<keyword evidence="3 12" id="KW-0997">Cell inner membrane</keyword>
<dbReference type="EC" id="2.4.99.28" evidence="12"/>
<organism evidence="15 16">
    <name type="scientific">Vitreoscilla massiliensis</name>
    <dbReference type="NCBI Taxonomy" id="1689272"/>
    <lineage>
        <taxon>Bacteria</taxon>
        <taxon>Pseudomonadati</taxon>
        <taxon>Pseudomonadota</taxon>
        <taxon>Betaproteobacteria</taxon>
        <taxon>Neisseriales</taxon>
        <taxon>Neisseriaceae</taxon>
        <taxon>Vitreoscilla</taxon>
    </lineage>
</organism>
<evidence type="ECO:0000256" key="9">
    <source>
        <dbReference type="ARBA" id="ARBA00022989"/>
    </source>
</evidence>
<evidence type="ECO:0000256" key="11">
    <source>
        <dbReference type="ARBA" id="ARBA00023316"/>
    </source>
</evidence>
<evidence type="ECO:0000256" key="2">
    <source>
        <dbReference type="ARBA" id="ARBA00022475"/>
    </source>
</evidence>
<feature type="domain" description="Glycosyl transferase family 51" evidence="14">
    <location>
        <begin position="51"/>
        <end position="218"/>
    </location>
</feature>
<dbReference type="PANTHER" id="PTHR30400">
    <property type="entry name" value="MONOFUNCTIONAL BIOSYNTHETIC PEPTIDOGLYCAN TRANSGLYCOSYLASE"/>
    <property type="match status" value="1"/>
</dbReference>
<feature type="compositionally biased region" description="Polar residues" evidence="13">
    <location>
        <begin position="233"/>
        <end position="242"/>
    </location>
</feature>
<evidence type="ECO:0000313" key="15">
    <source>
        <dbReference type="EMBL" id="UOO88889.1"/>
    </source>
</evidence>
<dbReference type="HAMAP" id="MF_00766">
    <property type="entry name" value="PGT_MtgA"/>
    <property type="match status" value="1"/>
</dbReference>
<evidence type="ECO:0000313" key="16">
    <source>
        <dbReference type="Proteomes" id="UP000832011"/>
    </source>
</evidence>
<comment type="similarity">
    <text evidence="12">Belongs to the glycosyltransferase 51 family.</text>
</comment>
<proteinExistence type="inferred from homology"/>
<evidence type="ECO:0000256" key="8">
    <source>
        <dbReference type="ARBA" id="ARBA00022984"/>
    </source>
</evidence>
<dbReference type="GO" id="GO:0016757">
    <property type="term" value="F:glycosyltransferase activity"/>
    <property type="evidence" value="ECO:0007669"/>
    <property type="project" value="UniProtKB-KW"/>
</dbReference>
<dbReference type="Pfam" id="PF00912">
    <property type="entry name" value="Transgly"/>
    <property type="match status" value="1"/>
</dbReference>
<keyword evidence="16" id="KW-1185">Reference proteome</keyword>
<comment type="catalytic activity">
    <reaction evidence="12">
        <text>[GlcNAc-(1-&gt;4)-Mur2Ac(oyl-L-Ala-gamma-D-Glu-L-Lys-D-Ala-D-Ala)](n)-di-trans,octa-cis-undecaprenyl diphosphate + beta-D-GlcNAc-(1-&gt;4)-Mur2Ac(oyl-L-Ala-gamma-D-Glu-L-Lys-D-Ala-D-Ala)-di-trans,octa-cis-undecaprenyl diphosphate = [GlcNAc-(1-&gt;4)-Mur2Ac(oyl-L-Ala-gamma-D-Glu-L-Lys-D-Ala-D-Ala)](n+1)-di-trans,octa-cis-undecaprenyl diphosphate + di-trans,octa-cis-undecaprenyl diphosphate + H(+)</text>
        <dbReference type="Rhea" id="RHEA:23708"/>
        <dbReference type="Rhea" id="RHEA-COMP:9602"/>
        <dbReference type="Rhea" id="RHEA-COMP:9603"/>
        <dbReference type="ChEBI" id="CHEBI:15378"/>
        <dbReference type="ChEBI" id="CHEBI:58405"/>
        <dbReference type="ChEBI" id="CHEBI:60033"/>
        <dbReference type="ChEBI" id="CHEBI:78435"/>
        <dbReference type="EC" id="2.4.99.28"/>
    </reaction>
</comment>
<dbReference type="Gene3D" id="1.10.3810.10">
    <property type="entry name" value="Biosynthetic peptidoglycan transglycosylase-like"/>
    <property type="match status" value="1"/>
</dbReference>
<keyword evidence="4 12" id="KW-0328">Glycosyltransferase</keyword>
<dbReference type="PANTHER" id="PTHR30400:SF0">
    <property type="entry name" value="BIOSYNTHETIC PEPTIDOGLYCAN TRANSGLYCOSYLASE"/>
    <property type="match status" value="1"/>
</dbReference>
<keyword evidence="7 12" id="KW-0133">Cell shape</keyword>
<accession>A0ABY4E050</accession>
<dbReference type="Proteomes" id="UP000832011">
    <property type="component" value="Chromosome"/>
</dbReference>
<evidence type="ECO:0000256" key="10">
    <source>
        <dbReference type="ARBA" id="ARBA00023136"/>
    </source>
</evidence>
<dbReference type="NCBIfam" id="TIGR02070">
    <property type="entry name" value="mono_pep_trsgly"/>
    <property type="match status" value="1"/>
</dbReference>
<evidence type="ECO:0000256" key="4">
    <source>
        <dbReference type="ARBA" id="ARBA00022676"/>
    </source>
</evidence>
<comment type="pathway">
    <text evidence="12">Cell wall biogenesis; peptidoglycan biosynthesis.</text>
</comment>
<comment type="subcellular location">
    <subcellularLocation>
        <location evidence="1 12">Cell inner membrane</location>
        <topology evidence="1 12">Single-pass membrane protein</topology>
    </subcellularLocation>
</comment>
<evidence type="ECO:0000256" key="12">
    <source>
        <dbReference type="HAMAP-Rule" id="MF_00766"/>
    </source>
</evidence>
<name>A0ABY4E050_9NEIS</name>
<keyword evidence="5 12" id="KW-0808">Transferase</keyword>
<evidence type="ECO:0000256" key="7">
    <source>
        <dbReference type="ARBA" id="ARBA00022960"/>
    </source>
</evidence>
<protein>
    <recommendedName>
        <fullName evidence="12">Biosynthetic peptidoglycan transglycosylase</fullName>
        <ecNumber evidence="12">2.4.99.28</ecNumber>
    </recommendedName>
    <alternativeName>
        <fullName evidence="12">Glycan polymerase</fullName>
    </alternativeName>
    <alternativeName>
        <fullName evidence="12">Peptidoglycan glycosyltransferase MtgA</fullName>
        <shortName evidence="12">PGT</shortName>
    </alternativeName>
</protein>